<keyword evidence="4" id="KW-1185">Reference proteome</keyword>
<feature type="compositionally biased region" description="Low complexity" evidence="1">
    <location>
        <begin position="26"/>
        <end position="73"/>
    </location>
</feature>
<reference evidence="3" key="1">
    <citation type="submission" date="2023-10" db="EMBL/GenBank/DDBJ databases">
        <authorList>
            <person name="Noh H."/>
        </authorList>
    </citation>
    <scope>NUCLEOTIDE SEQUENCE</scope>
    <source>
        <strain evidence="3">DUCC4014</strain>
    </source>
</reference>
<feature type="domain" description="BRCT" evidence="2">
    <location>
        <begin position="151"/>
        <end position="249"/>
    </location>
</feature>
<feature type="compositionally biased region" description="Low complexity" evidence="1">
    <location>
        <begin position="270"/>
        <end position="280"/>
    </location>
</feature>
<dbReference type="Proteomes" id="UP000827549">
    <property type="component" value="Chromosome 3"/>
</dbReference>
<evidence type="ECO:0000256" key="1">
    <source>
        <dbReference type="SAM" id="MobiDB-lite"/>
    </source>
</evidence>
<accession>A0AAF0Y7B0</accession>
<dbReference type="Gene3D" id="3.40.50.10190">
    <property type="entry name" value="BRCT domain"/>
    <property type="match status" value="1"/>
</dbReference>
<dbReference type="SUPFAM" id="SSF52113">
    <property type="entry name" value="BRCT domain"/>
    <property type="match status" value="1"/>
</dbReference>
<dbReference type="InterPro" id="IPR001357">
    <property type="entry name" value="BRCT_dom"/>
</dbReference>
<dbReference type="GeneID" id="87808147"/>
<dbReference type="GO" id="GO:0017125">
    <property type="term" value="F:deoxycytidyl transferase activity"/>
    <property type="evidence" value="ECO:0007669"/>
    <property type="project" value="TreeGrafter"/>
</dbReference>
<dbReference type="GO" id="GO:0003887">
    <property type="term" value="F:DNA-directed DNA polymerase activity"/>
    <property type="evidence" value="ECO:0007669"/>
    <property type="project" value="TreeGrafter"/>
</dbReference>
<name>A0AAF0Y7B0_9TREE</name>
<sequence>MPSSPPSSPEVICISPPGSQDKPTGSRPATSTSSDARAARAAAIRASVASSSAAPYTVPSSSKRKVTSSQSRSRVTERMLNSMTSDKNPITHSNAFEKTDHVHSCSTGHQQRGGDRGFWAVARDMGLKAEGEKHTYWSVRTAKVEAGAREKQTSIFAGCVIAINGPTGPRVSNLQLQNLITANGGRFAPHVHSGCTHVVAERLSGSKAQKYINGQGSRGASRRSQVVKVEWVLDCVAKGKRISEAGYSSVEDPTQKNLFAAFGSKPPTPASATAADQQSS</sequence>
<dbReference type="GO" id="GO:0042276">
    <property type="term" value="P:error-prone translesion synthesis"/>
    <property type="evidence" value="ECO:0007669"/>
    <property type="project" value="TreeGrafter"/>
</dbReference>
<dbReference type="EMBL" id="CP086716">
    <property type="protein sequence ID" value="WOO81385.1"/>
    <property type="molecule type" value="Genomic_DNA"/>
</dbReference>
<dbReference type="AlphaFoldDB" id="A0AAF0Y7B0"/>
<dbReference type="PANTHER" id="PTHR45990">
    <property type="entry name" value="DNA REPAIR PROTEIN REV1"/>
    <property type="match status" value="1"/>
</dbReference>
<dbReference type="RefSeq" id="XP_062627417.1">
    <property type="nucleotide sequence ID" value="XM_062771433.1"/>
</dbReference>
<gene>
    <name evidence="3" type="primary">rev1_0</name>
    <name evidence="3" type="ORF">LOC62_03G004915</name>
</gene>
<evidence type="ECO:0000259" key="2">
    <source>
        <dbReference type="PROSITE" id="PS50172"/>
    </source>
</evidence>
<dbReference type="GO" id="GO:0070987">
    <property type="term" value="P:error-free translesion synthesis"/>
    <property type="evidence" value="ECO:0007669"/>
    <property type="project" value="TreeGrafter"/>
</dbReference>
<evidence type="ECO:0000313" key="3">
    <source>
        <dbReference type="EMBL" id="WOO81385.1"/>
    </source>
</evidence>
<organism evidence="3 4">
    <name type="scientific">Vanrija pseudolonga</name>
    <dbReference type="NCBI Taxonomy" id="143232"/>
    <lineage>
        <taxon>Eukaryota</taxon>
        <taxon>Fungi</taxon>
        <taxon>Dikarya</taxon>
        <taxon>Basidiomycota</taxon>
        <taxon>Agaricomycotina</taxon>
        <taxon>Tremellomycetes</taxon>
        <taxon>Trichosporonales</taxon>
        <taxon>Trichosporonaceae</taxon>
        <taxon>Vanrija</taxon>
    </lineage>
</organism>
<dbReference type="PROSITE" id="PS50172">
    <property type="entry name" value="BRCT"/>
    <property type="match status" value="1"/>
</dbReference>
<dbReference type="GO" id="GO:0005634">
    <property type="term" value="C:nucleus"/>
    <property type="evidence" value="ECO:0007669"/>
    <property type="project" value="TreeGrafter"/>
</dbReference>
<dbReference type="PANTHER" id="PTHR45990:SF1">
    <property type="entry name" value="DNA REPAIR PROTEIN REV1"/>
    <property type="match status" value="1"/>
</dbReference>
<feature type="region of interest" description="Disordered" evidence="1">
    <location>
        <begin position="259"/>
        <end position="280"/>
    </location>
</feature>
<dbReference type="Pfam" id="PF00533">
    <property type="entry name" value="BRCT"/>
    <property type="match status" value="1"/>
</dbReference>
<protein>
    <submittedName>
        <fullName evidence="3">DNA repair protein rev1</fullName>
    </submittedName>
</protein>
<evidence type="ECO:0000313" key="4">
    <source>
        <dbReference type="Proteomes" id="UP000827549"/>
    </source>
</evidence>
<proteinExistence type="predicted"/>
<dbReference type="InterPro" id="IPR036420">
    <property type="entry name" value="BRCT_dom_sf"/>
</dbReference>
<dbReference type="SMART" id="SM00292">
    <property type="entry name" value="BRCT"/>
    <property type="match status" value="1"/>
</dbReference>
<feature type="region of interest" description="Disordered" evidence="1">
    <location>
        <begin position="1"/>
        <end position="76"/>
    </location>
</feature>